<keyword evidence="2" id="KW-0238">DNA-binding</keyword>
<dbReference type="Pfam" id="PF00196">
    <property type="entry name" value="GerE"/>
    <property type="match status" value="1"/>
</dbReference>
<dbReference type="SUPFAM" id="SSF46894">
    <property type="entry name" value="C-terminal effector domain of the bipartite response regulators"/>
    <property type="match status" value="1"/>
</dbReference>
<sequence>MLILKYALEMGEEEYSTNDSSLKESSIAKKIIRLFHKLSPMREGVAISITPLTPRQTEILNQIAKGHPNKWIARTLGISEQTVKNHVTSIMDKLDANDRTHAVVLAMLNGWLNIQDVSEVRSEPELAPSLAKS</sequence>
<evidence type="ECO:0000313" key="5">
    <source>
        <dbReference type="EMBL" id="GAH38155.1"/>
    </source>
</evidence>
<proteinExistence type="predicted"/>
<dbReference type="PANTHER" id="PTHR44688:SF16">
    <property type="entry name" value="DNA-BINDING TRANSCRIPTIONAL ACTIVATOR DEVR_DOSR"/>
    <property type="match status" value="1"/>
</dbReference>
<organism evidence="5">
    <name type="scientific">marine sediment metagenome</name>
    <dbReference type="NCBI Taxonomy" id="412755"/>
    <lineage>
        <taxon>unclassified sequences</taxon>
        <taxon>metagenomes</taxon>
        <taxon>ecological metagenomes</taxon>
    </lineage>
</organism>
<protein>
    <recommendedName>
        <fullName evidence="4">HTH luxR-type domain-containing protein</fullName>
    </recommendedName>
</protein>
<feature type="domain" description="HTH luxR-type" evidence="4">
    <location>
        <begin position="45"/>
        <end position="110"/>
    </location>
</feature>
<keyword evidence="1" id="KW-0805">Transcription regulation</keyword>
<dbReference type="SMART" id="SM00421">
    <property type="entry name" value="HTH_LUXR"/>
    <property type="match status" value="1"/>
</dbReference>
<evidence type="ECO:0000256" key="1">
    <source>
        <dbReference type="ARBA" id="ARBA00023015"/>
    </source>
</evidence>
<reference evidence="5" key="1">
    <citation type="journal article" date="2014" name="Front. Microbiol.">
        <title>High frequency of phylogenetically diverse reductive dehalogenase-homologous genes in deep subseafloor sedimentary metagenomes.</title>
        <authorList>
            <person name="Kawai M."/>
            <person name="Futagami T."/>
            <person name="Toyoda A."/>
            <person name="Takaki Y."/>
            <person name="Nishi S."/>
            <person name="Hori S."/>
            <person name="Arai W."/>
            <person name="Tsubouchi T."/>
            <person name="Morono Y."/>
            <person name="Uchiyama I."/>
            <person name="Ito T."/>
            <person name="Fujiyama A."/>
            <person name="Inagaki F."/>
            <person name="Takami H."/>
        </authorList>
    </citation>
    <scope>NUCLEOTIDE SEQUENCE</scope>
    <source>
        <strain evidence="5">Expedition CK06-06</strain>
    </source>
</reference>
<dbReference type="GO" id="GO:0003677">
    <property type="term" value="F:DNA binding"/>
    <property type="evidence" value="ECO:0007669"/>
    <property type="project" value="UniProtKB-KW"/>
</dbReference>
<dbReference type="InterPro" id="IPR016032">
    <property type="entry name" value="Sig_transdc_resp-reg_C-effctor"/>
</dbReference>
<name>X1G033_9ZZZZ</name>
<dbReference type="PRINTS" id="PR00038">
    <property type="entry name" value="HTHLUXR"/>
</dbReference>
<dbReference type="CDD" id="cd06170">
    <property type="entry name" value="LuxR_C_like"/>
    <property type="match status" value="1"/>
</dbReference>
<dbReference type="InterPro" id="IPR036388">
    <property type="entry name" value="WH-like_DNA-bd_sf"/>
</dbReference>
<dbReference type="PROSITE" id="PS50043">
    <property type="entry name" value="HTH_LUXR_2"/>
    <property type="match status" value="1"/>
</dbReference>
<gene>
    <name evidence="5" type="ORF">S03H2_13552</name>
</gene>
<evidence type="ECO:0000256" key="2">
    <source>
        <dbReference type="ARBA" id="ARBA00023125"/>
    </source>
</evidence>
<dbReference type="InterPro" id="IPR000792">
    <property type="entry name" value="Tscrpt_reg_LuxR_C"/>
</dbReference>
<comment type="caution">
    <text evidence="5">The sequence shown here is derived from an EMBL/GenBank/DDBJ whole genome shotgun (WGS) entry which is preliminary data.</text>
</comment>
<evidence type="ECO:0000256" key="3">
    <source>
        <dbReference type="ARBA" id="ARBA00023163"/>
    </source>
</evidence>
<dbReference type="GO" id="GO:0006355">
    <property type="term" value="P:regulation of DNA-templated transcription"/>
    <property type="evidence" value="ECO:0007669"/>
    <property type="project" value="InterPro"/>
</dbReference>
<dbReference type="EMBL" id="BARU01006876">
    <property type="protein sequence ID" value="GAH38155.1"/>
    <property type="molecule type" value="Genomic_DNA"/>
</dbReference>
<dbReference type="PROSITE" id="PS00622">
    <property type="entry name" value="HTH_LUXR_1"/>
    <property type="match status" value="1"/>
</dbReference>
<evidence type="ECO:0000259" key="4">
    <source>
        <dbReference type="PROSITE" id="PS50043"/>
    </source>
</evidence>
<keyword evidence="3" id="KW-0804">Transcription</keyword>
<dbReference type="AlphaFoldDB" id="X1G033"/>
<dbReference type="PANTHER" id="PTHR44688">
    <property type="entry name" value="DNA-BINDING TRANSCRIPTIONAL ACTIVATOR DEVR_DOSR"/>
    <property type="match status" value="1"/>
</dbReference>
<dbReference type="Gene3D" id="1.10.10.10">
    <property type="entry name" value="Winged helix-like DNA-binding domain superfamily/Winged helix DNA-binding domain"/>
    <property type="match status" value="1"/>
</dbReference>
<accession>X1G033</accession>